<protein>
    <submittedName>
        <fullName evidence="6">DBH-like monooxygenase protein 1</fullName>
    </submittedName>
</protein>
<feature type="domain" description="DOMON" evidence="5">
    <location>
        <begin position="39"/>
        <end position="155"/>
    </location>
</feature>
<evidence type="ECO:0000313" key="6">
    <source>
        <dbReference type="EMBL" id="ODN04980.1"/>
    </source>
</evidence>
<evidence type="ECO:0000313" key="7">
    <source>
        <dbReference type="Proteomes" id="UP000094527"/>
    </source>
</evidence>
<dbReference type="Pfam" id="PF01082">
    <property type="entry name" value="Cu2_monooxygen"/>
    <property type="match status" value="1"/>
</dbReference>
<feature type="signal peptide" evidence="4">
    <location>
        <begin position="1"/>
        <end position="18"/>
    </location>
</feature>
<dbReference type="PROSITE" id="PS50836">
    <property type="entry name" value="DOMON"/>
    <property type="match status" value="1"/>
</dbReference>
<keyword evidence="2" id="KW-1015">Disulfide bond</keyword>
<keyword evidence="6" id="KW-0503">Monooxygenase</keyword>
<dbReference type="Gene3D" id="2.60.120.310">
    <property type="entry name" value="Copper type II, ascorbate-dependent monooxygenase, N-terminal domain"/>
    <property type="match status" value="1"/>
</dbReference>
<dbReference type="GO" id="GO:0005507">
    <property type="term" value="F:copper ion binding"/>
    <property type="evidence" value="ECO:0007669"/>
    <property type="project" value="InterPro"/>
</dbReference>
<dbReference type="Pfam" id="PF03351">
    <property type="entry name" value="DOMON"/>
    <property type="match status" value="1"/>
</dbReference>
<dbReference type="SUPFAM" id="SSF49742">
    <property type="entry name" value="PHM/PNGase F"/>
    <property type="match status" value="2"/>
</dbReference>
<keyword evidence="7" id="KW-1185">Reference proteome</keyword>
<dbReference type="PANTHER" id="PTHR10157:SF23">
    <property type="entry name" value="MOXD1 HOMOLOG 1"/>
    <property type="match status" value="1"/>
</dbReference>
<dbReference type="CDD" id="cd09631">
    <property type="entry name" value="DOMON_DOH"/>
    <property type="match status" value="1"/>
</dbReference>
<comment type="caution">
    <text evidence="6">The sequence shown here is derived from an EMBL/GenBank/DDBJ whole genome shotgun (WGS) entry which is preliminary data.</text>
</comment>
<dbReference type="InterPro" id="IPR005018">
    <property type="entry name" value="DOMON_domain"/>
</dbReference>
<dbReference type="STRING" id="48709.A0A1D2NI83"/>
<dbReference type="InterPro" id="IPR024548">
    <property type="entry name" value="Cu2_monoox_C"/>
</dbReference>
<keyword evidence="4" id="KW-0732">Signal</keyword>
<dbReference type="InterPro" id="IPR045266">
    <property type="entry name" value="DOH_DOMON"/>
</dbReference>
<dbReference type="InterPro" id="IPR028460">
    <property type="entry name" value="Tbh/DBH"/>
</dbReference>
<proteinExistence type="inferred from homology"/>
<dbReference type="Gene3D" id="2.60.120.230">
    <property type="match status" value="1"/>
</dbReference>
<dbReference type="OMA" id="NEMCLVF"/>
<comment type="similarity">
    <text evidence="1">Belongs to the copper type II ascorbate-dependent monooxygenase family.</text>
</comment>
<dbReference type="OrthoDB" id="19261at2759"/>
<keyword evidence="6" id="KW-0560">Oxidoreductase</keyword>
<evidence type="ECO:0000256" key="1">
    <source>
        <dbReference type="ARBA" id="ARBA00010676"/>
    </source>
</evidence>
<gene>
    <name evidence="6" type="ORF">Ocin01_01722</name>
</gene>
<dbReference type="InterPro" id="IPR000945">
    <property type="entry name" value="DBH-like"/>
</dbReference>
<accession>A0A1D2NI83</accession>
<dbReference type="Proteomes" id="UP000094527">
    <property type="component" value="Unassembled WGS sequence"/>
</dbReference>
<dbReference type="InterPro" id="IPR008977">
    <property type="entry name" value="PHM/PNGase_F_dom_sf"/>
</dbReference>
<evidence type="ECO:0000256" key="2">
    <source>
        <dbReference type="ARBA" id="ARBA00023157"/>
    </source>
</evidence>
<dbReference type="PANTHER" id="PTHR10157">
    <property type="entry name" value="DOPAMINE BETA HYDROXYLASE RELATED"/>
    <property type="match status" value="1"/>
</dbReference>
<dbReference type="InterPro" id="IPR000323">
    <property type="entry name" value="Cu2_ascorb_mOase_N"/>
</dbReference>
<sequence>MKILPYFPVLLLVVAAAADVIIDGILKNYSDKQFLDHKRRYQLEYLVDWEGKRVVFNVTVETIGWVGLGISKDGTMNNADIMIAGVTQEGKQYISDYHTDCNRNLKADAKQDWELLGASETSGRTILQISRQIDTCDPDDYPITEDLASIIWAYGETDAVKYHHDQRGRFRVHLLDPVVHPAPTSSILPKWRVTKKITVPAKETTYWCSIHKIPPGINRKHHLIEFHPVFDSQLSVDHARHYLLYRCDVPPNMDPRVIFEPLVTYPGEECYFNNNRRIPIQLCRNLIYGWAVGGQNVVLPGDVGIPFGESAYYMLEVSYDNPEEITGLTLEVGLEAIYTSKLRTFDGGAFFINYDLFGLFMVPPGSQNFDVYSHCDSRCTSEMIPAKGIDVFAVQGHSKRPGRKIKLRHYRNDYELPWIYKDFNFDWTFQTVRHLQTERKLLPGDHLSLNCVYDNTYTNVTSFSGFSSLNQMCLIVVYHKTEIPYYSCASQIPQEKLLNLVGVQNVTWDMITQRRIVTSPNGLSGKTLAQITDEDTTWFEQLRSAVATITYASPQTVACPITTPPNEPLETVVSLARGYGDQTLMGSTPVPIITPGPHSVSGFPYTNTQYNRVRNCPSPNN</sequence>
<dbReference type="PRINTS" id="PR00767">
    <property type="entry name" value="DBMONOXGNASE"/>
</dbReference>
<evidence type="ECO:0000256" key="3">
    <source>
        <dbReference type="ARBA" id="ARBA00023180"/>
    </source>
</evidence>
<name>A0A1D2NI83_ORCCI</name>
<evidence type="ECO:0000259" key="5">
    <source>
        <dbReference type="PROSITE" id="PS50836"/>
    </source>
</evidence>
<keyword evidence="3" id="KW-0325">Glycoprotein</keyword>
<dbReference type="Pfam" id="PF03712">
    <property type="entry name" value="Cu2_monoox_C"/>
    <property type="match status" value="1"/>
</dbReference>
<dbReference type="SMART" id="SM00664">
    <property type="entry name" value="DoH"/>
    <property type="match status" value="1"/>
</dbReference>
<reference evidence="6 7" key="1">
    <citation type="journal article" date="2016" name="Genome Biol. Evol.">
        <title>Gene Family Evolution Reflects Adaptation to Soil Environmental Stressors in the Genome of the Collembolan Orchesella cincta.</title>
        <authorList>
            <person name="Faddeeva-Vakhrusheva A."/>
            <person name="Derks M.F."/>
            <person name="Anvar S.Y."/>
            <person name="Agamennone V."/>
            <person name="Suring W."/>
            <person name="Smit S."/>
            <person name="van Straalen N.M."/>
            <person name="Roelofs D."/>
        </authorList>
    </citation>
    <scope>NUCLEOTIDE SEQUENCE [LARGE SCALE GENOMIC DNA]</scope>
    <source>
        <tissue evidence="6">Mixed pool</tissue>
    </source>
</reference>
<dbReference type="InterPro" id="IPR036939">
    <property type="entry name" value="Cu2_ascorb_mOase_N_sf"/>
</dbReference>
<feature type="chain" id="PRO_5008905597" evidence="4">
    <location>
        <begin position="19"/>
        <end position="621"/>
    </location>
</feature>
<organism evidence="6 7">
    <name type="scientific">Orchesella cincta</name>
    <name type="common">Springtail</name>
    <name type="synonym">Podura cincta</name>
    <dbReference type="NCBI Taxonomy" id="48709"/>
    <lineage>
        <taxon>Eukaryota</taxon>
        <taxon>Metazoa</taxon>
        <taxon>Ecdysozoa</taxon>
        <taxon>Arthropoda</taxon>
        <taxon>Hexapoda</taxon>
        <taxon>Collembola</taxon>
        <taxon>Entomobryomorpha</taxon>
        <taxon>Entomobryoidea</taxon>
        <taxon>Orchesellidae</taxon>
        <taxon>Orchesellinae</taxon>
        <taxon>Orchesella</taxon>
    </lineage>
</organism>
<dbReference type="GO" id="GO:0004500">
    <property type="term" value="F:dopamine beta-monooxygenase activity"/>
    <property type="evidence" value="ECO:0007669"/>
    <property type="project" value="InterPro"/>
</dbReference>
<dbReference type="InterPro" id="IPR014784">
    <property type="entry name" value="Cu2_ascorb_mOase-like_C"/>
</dbReference>
<dbReference type="EMBL" id="LJIJ01000032">
    <property type="protein sequence ID" value="ODN04980.1"/>
    <property type="molecule type" value="Genomic_DNA"/>
</dbReference>
<dbReference type="AlphaFoldDB" id="A0A1D2NI83"/>
<evidence type="ECO:0000256" key="4">
    <source>
        <dbReference type="SAM" id="SignalP"/>
    </source>
</evidence>